<dbReference type="GO" id="GO:0005737">
    <property type="term" value="C:cytoplasm"/>
    <property type="evidence" value="ECO:0007669"/>
    <property type="project" value="TreeGrafter"/>
</dbReference>
<dbReference type="Proteomes" id="UP001488838">
    <property type="component" value="Unassembled WGS sequence"/>
</dbReference>
<organism evidence="6 7">
    <name type="scientific">Myodes glareolus</name>
    <name type="common">Bank vole</name>
    <name type="synonym">Clethrionomys glareolus</name>
    <dbReference type="NCBI Taxonomy" id="447135"/>
    <lineage>
        <taxon>Eukaryota</taxon>
        <taxon>Metazoa</taxon>
        <taxon>Chordata</taxon>
        <taxon>Craniata</taxon>
        <taxon>Vertebrata</taxon>
        <taxon>Euteleostomi</taxon>
        <taxon>Mammalia</taxon>
        <taxon>Eutheria</taxon>
        <taxon>Euarchontoglires</taxon>
        <taxon>Glires</taxon>
        <taxon>Rodentia</taxon>
        <taxon>Myomorpha</taxon>
        <taxon>Muroidea</taxon>
        <taxon>Cricetidae</taxon>
        <taxon>Arvicolinae</taxon>
        <taxon>Myodes</taxon>
    </lineage>
</organism>
<keyword evidence="7" id="KW-1185">Reference proteome</keyword>
<proteinExistence type="inferred from homology"/>
<evidence type="ECO:0000313" key="7">
    <source>
        <dbReference type="Proteomes" id="UP001488838"/>
    </source>
</evidence>
<dbReference type="InterPro" id="IPR005522">
    <property type="entry name" value="IPK"/>
</dbReference>
<gene>
    <name evidence="6" type="ORF">U0070_006432</name>
</gene>
<protein>
    <recommendedName>
        <fullName evidence="4">Kinase</fullName>
        <ecNumber evidence="4">2.7.-.-</ecNumber>
    </recommendedName>
</protein>
<dbReference type="GO" id="GO:0005634">
    <property type="term" value="C:nucleus"/>
    <property type="evidence" value="ECO:0007669"/>
    <property type="project" value="TreeGrafter"/>
</dbReference>
<dbReference type="Gene3D" id="3.30.470.160">
    <property type="entry name" value="Inositol polyphosphate kinase"/>
    <property type="match status" value="1"/>
</dbReference>
<dbReference type="EC" id="2.7.-.-" evidence="4"/>
<accession>A0AAW0H9J2</accession>
<dbReference type="GO" id="GO:0032958">
    <property type="term" value="P:inositol phosphate biosynthetic process"/>
    <property type="evidence" value="ECO:0007669"/>
    <property type="project" value="InterPro"/>
</dbReference>
<dbReference type="PANTHER" id="PTHR12400:SF4">
    <property type="entry name" value="INOSITOL-TRISPHOSPHATE 3-KINASE B"/>
    <property type="match status" value="1"/>
</dbReference>
<evidence type="ECO:0000256" key="5">
    <source>
        <dbReference type="SAM" id="MobiDB-lite"/>
    </source>
</evidence>
<evidence type="ECO:0000256" key="4">
    <source>
        <dbReference type="RuleBase" id="RU363090"/>
    </source>
</evidence>
<keyword evidence="2 4" id="KW-0808">Transferase</keyword>
<sequence>MGESQISLTSTESRGPPPTCSAGSFKAAANGRILKKHCESEQRCLDRLMADVLRPFVPAYHGDVVKDGERYNQMDDLLADFDSPCVMDCKMGIR</sequence>
<comment type="similarity">
    <text evidence="1 4">Belongs to the inositol phosphokinase (IPK) family.</text>
</comment>
<feature type="compositionally biased region" description="Polar residues" evidence="5">
    <location>
        <begin position="1"/>
        <end position="13"/>
    </location>
</feature>
<dbReference type="SUPFAM" id="SSF56104">
    <property type="entry name" value="SAICAR synthase-like"/>
    <property type="match status" value="1"/>
</dbReference>
<dbReference type="PANTHER" id="PTHR12400">
    <property type="entry name" value="INOSITOL POLYPHOSPHATE KINASE"/>
    <property type="match status" value="1"/>
</dbReference>
<comment type="caution">
    <text evidence="6">The sequence shown here is derived from an EMBL/GenBank/DDBJ whole genome shotgun (WGS) entry which is preliminary data.</text>
</comment>
<evidence type="ECO:0000256" key="3">
    <source>
        <dbReference type="ARBA" id="ARBA00022777"/>
    </source>
</evidence>
<dbReference type="EMBL" id="JBBHLL010000628">
    <property type="protein sequence ID" value="KAK7799273.1"/>
    <property type="molecule type" value="Genomic_DNA"/>
</dbReference>
<name>A0AAW0H9J2_MYOGA</name>
<dbReference type="GO" id="GO:0046854">
    <property type="term" value="P:phosphatidylinositol phosphate biosynthetic process"/>
    <property type="evidence" value="ECO:0007669"/>
    <property type="project" value="TreeGrafter"/>
</dbReference>
<dbReference type="InterPro" id="IPR038286">
    <property type="entry name" value="IPK_sf"/>
</dbReference>
<dbReference type="AlphaFoldDB" id="A0AAW0H9J2"/>
<evidence type="ECO:0000313" key="6">
    <source>
        <dbReference type="EMBL" id="KAK7799273.1"/>
    </source>
</evidence>
<dbReference type="Pfam" id="PF03770">
    <property type="entry name" value="IPK"/>
    <property type="match status" value="1"/>
</dbReference>
<feature type="region of interest" description="Disordered" evidence="5">
    <location>
        <begin position="1"/>
        <end position="22"/>
    </location>
</feature>
<dbReference type="GO" id="GO:0000828">
    <property type="term" value="F:inositol hexakisphosphate kinase activity"/>
    <property type="evidence" value="ECO:0007669"/>
    <property type="project" value="TreeGrafter"/>
</dbReference>
<evidence type="ECO:0000256" key="1">
    <source>
        <dbReference type="ARBA" id="ARBA00007374"/>
    </source>
</evidence>
<evidence type="ECO:0000256" key="2">
    <source>
        <dbReference type="ARBA" id="ARBA00022679"/>
    </source>
</evidence>
<keyword evidence="3 4" id="KW-0418">Kinase</keyword>
<reference evidence="6 7" key="1">
    <citation type="journal article" date="2023" name="bioRxiv">
        <title>Conserved and derived expression patterns and positive selection on dental genes reveal complex evolutionary context of ever-growing rodent molars.</title>
        <authorList>
            <person name="Calamari Z.T."/>
            <person name="Song A."/>
            <person name="Cohen E."/>
            <person name="Akter M."/>
            <person name="Roy R.D."/>
            <person name="Hallikas O."/>
            <person name="Christensen M.M."/>
            <person name="Li P."/>
            <person name="Marangoni P."/>
            <person name="Jernvall J."/>
            <person name="Klein O.D."/>
        </authorList>
    </citation>
    <scope>NUCLEOTIDE SEQUENCE [LARGE SCALE GENOMIC DNA]</scope>
    <source>
        <strain evidence="6">V071</strain>
    </source>
</reference>